<evidence type="ECO:0000259" key="4">
    <source>
        <dbReference type="Pfam" id="PF00884"/>
    </source>
</evidence>
<evidence type="ECO:0000313" key="5">
    <source>
        <dbReference type="EMBL" id="KAJ5102260.1"/>
    </source>
</evidence>
<gene>
    <name evidence="5" type="ORF">NUU61_004482</name>
</gene>
<dbReference type="InterPro" id="IPR017850">
    <property type="entry name" value="Alkaline_phosphatase_core_sf"/>
</dbReference>
<feature type="domain" description="Sulfatase N-terminal" evidence="4">
    <location>
        <begin position="439"/>
        <end position="713"/>
    </location>
</feature>
<organism evidence="5 6">
    <name type="scientific">Penicillium alfredii</name>
    <dbReference type="NCBI Taxonomy" id="1506179"/>
    <lineage>
        <taxon>Eukaryota</taxon>
        <taxon>Fungi</taxon>
        <taxon>Dikarya</taxon>
        <taxon>Ascomycota</taxon>
        <taxon>Pezizomycotina</taxon>
        <taxon>Eurotiomycetes</taxon>
        <taxon>Eurotiomycetidae</taxon>
        <taxon>Eurotiales</taxon>
        <taxon>Aspergillaceae</taxon>
        <taxon>Penicillium</taxon>
    </lineage>
</organism>
<feature type="transmembrane region" description="Helical" evidence="3">
    <location>
        <begin position="96"/>
        <end position="119"/>
    </location>
</feature>
<keyword evidence="6" id="KW-1185">Reference proteome</keyword>
<feature type="region of interest" description="Disordered" evidence="2">
    <location>
        <begin position="200"/>
        <end position="230"/>
    </location>
</feature>
<feature type="transmembrane region" description="Helical" evidence="3">
    <location>
        <begin position="63"/>
        <end position="84"/>
    </location>
</feature>
<name>A0A9W9FLS5_9EURO</name>
<protein>
    <recommendedName>
        <fullName evidence="4">Sulfatase N-terminal domain-containing protein</fullName>
    </recommendedName>
</protein>
<dbReference type="GeneID" id="81394232"/>
<evidence type="ECO:0000256" key="2">
    <source>
        <dbReference type="SAM" id="MobiDB-lite"/>
    </source>
</evidence>
<dbReference type="Proteomes" id="UP001141434">
    <property type="component" value="Unassembled WGS sequence"/>
</dbReference>
<evidence type="ECO:0000256" key="3">
    <source>
        <dbReference type="SAM" id="Phobius"/>
    </source>
</evidence>
<evidence type="ECO:0000313" key="6">
    <source>
        <dbReference type="Proteomes" id="UP001141434"/>
    </source>
</evidence>
<dbReference type="OrthoDB" id="103349at2759"/>
<keyword evidence="3" id="KW-0472">Membrane</keyword>
<dbReference type="RefSeq" id="XP_056513091.1">
    <property type="nucleotide sequence ID" value="XM_056655064.1"/>
</dbReference>
<feature type="transmembrane region" description="Helical" evidence="3">
    <location>
        <begin position="234"/>
        <end position="252"/>
    </location>
</feature>
<dbReference type="InterPro" id="IPR050738">
    <property type="entry name" value="Sulfatase"/>
</dbReference>
<dbReference type="AlphaFoldDB" id="A0A9W9FLS5"/>
<reference evidence="5" key="2">
    <citation type="journal article" date="2023" name="IMA Fungus">
        <title>Comparative genomic study of the Penicillium genus elucidates a diverse pangenome and 15 lateral gene transfer events.</title>
        <authorList>
            <person name="Petersen C."/>
            <person name="Sorensen T."/>
            <person name="Nielsen M.R."/>
            <person name="Sondergaard T.E."/>
            <person name="Sorensen J.L."/>
            <person name="Fitzpatrick D.A."/>
            <person name="Frisvad J.C."/>
            <person name="Nielsen K.L."/>
        </authorList>
    </citation>
    <scope>NUCLEOTIDE SEQUENCE</scope>
    <source>
        <strain evidence="5">IBT 34128</strain>
    </source>
</reference>
<comment type="caution">
    <text evidence="5">The sequence shown here is derived from an EMBL/GenBank/DDBJ whole genome shotgun (WGS) entry which is preliminary data.</text>
</comment>
<accession>A0A9W9FLS5</accession>
<comment type="similarity">
    <text evidence="1">Belongs to the sulfatase family.</text>
</comment>
<dbReference type="EMBL" id="JAPMSZ010000005">
    <property type="protein sequence ID" value="KAJ5102260.1"/>
    <property type="molecule type" value="Genomic_DNA"/>
</dbReference>
<dbReference type="Pfam" id="PF00884">
    <property type="entry name" value="Sulfatase"/>
    <property type="match status" value="1"/>
</dbReference>
<feature type="transmembrane region" description="Helical" evidence="3">
    <location>
        <begin position="143"/>
        <end position="164"/>
    </location>
</feature>
<reference evidence="5" key="1">
    <citation type="submission" date="2022-11" db="EMBL/GenBank/DDBJ databases">
        <authorList>
            <person name="Petersen C."/>
        </authorList>
    </citation>
    <scope>NUCLEOTIDE SEQUENCE</scope>
    <source>
        <strain evidence="5">IBT 34128</strain>
    </source>
</reference>
<dbReference type="PANTHER" id="PTHR42693">
    <property type="entry name" value="ARYLSULFATASE FAMILY MEMBER"/>
    <property type="match status" value="1"/>
</dbReference>
<dbReference type="PANTHER" id="PTHR42693:SF32">
    <property type="entry name" value="SULFATASE DOMAIN PROTEIN (AFU_ORTHOLOGUE AFUA_2G17610)"/>
    <property type="match status" value="1"/>
</dbReference>
<sequence length="848" mass="96487">MNLCGSHRWQDVVRLVLSPSFWFDRCWPGLRKYCFSLALISAISAKCLHIYSHITSLYPSELFLWGPTFFVQDIICILLVHTLCRNWQRRWVRAVSSLPAIFLSVTISGLAAANIYFYVETGAEIHWRQARGFHGDVASVKTLLTGMLGVGIVEVVFFATSYFATPHLYNGVEILVDTIVSYAAMRNCWRRKQTTEDAKSYEQVALQDSDDEDSDPVSLNMEDPMEAPEPRSRLSRVLGLLAVGCTVFLFLLRCARPSDPTYMFLSQTVIVGPLDKGKSSSEQSVQLPKLEGDYSWLGNHTALAPPPKLDWLPAKELEGFRDWYQSADNKKAPVHYDPKKDPLHISNLDSQVIEPLREALKSGNVNIKHILLFKLESTREDVFPLRKESDLFKIISETYGGNQVPPEVEARLANLTRTAEKLTGTRSGFNDDEKTFKPYGGLHAKNAYTAATFTLKSITASVCGLLPLVMDFSREYNYHIYQPCMPHILGALNTQLNNTPTTDNYTSWPWRSKFMQSITDHYDNQDLLLPALGFNDTIAEDQINEDLQKKGKPLPEKMNFWGYPESRIRDYFLNAFKEAEEKHERLFIGHLTGITHHPWDTPSHEYNELIGSPLLKNTENVNRYLNTVGLGDQWIQDVLNILEEAGVANETLFVMAGDHGIALPENNGLTPYDNPHVANFHVPLVLAHPQLPQVDIDPRVTSMQIVPTVLDLLVESSSLDEQSAHAIKDLLPMYEGQSMIRPLIPEKDGVEDWQFSVMNTGATWLALRSATKPYRLIVPLVADVEWRFSDIEVDPHELDYLMSFDLLALMKQVKRRHGEDAMKWINDAAHVAEWWVKDNWRRYEYVPS</sequence>
<dbReference type="Gene3D" id="3.40.720.10">
    <property type="entry name" value="Alkaline Phosphatase, subunit A"/>
    <property type="match status" value="1"/>
</dbReference>
<feature type="transmembrane region" description="Helical" evidence="3">
    <location>
        <begin position="33"/>
        <end position="51"/>
    </location>
</feature>
<dbReference type="GO" id="GO:0004065">
    <property type="term" value="F:arylsulfatase activity"/>
    <property type="evidence" value="ECO:0007669"/>
    <property type="project" value="TreeGrafter"/>
</dbReference>
<dbReference type="InterPro" id="IPR000917">
    <property type="entry name" value="Sulfatase_N"/>
</dbReference>
<proteinExistence type="inferred from homology"/>
<keyword evidence="3" id="KW-0812">Transmembrane</keyword>
<dbReference type="SUPFAM" id="SSF53649">
    <property type="entry name" value="Alkaline phosphatase-like"/>
    <property type="match status" value="1"/>
</dbReference>
<evidence type="ECO:0000256" key="1">
    <source>
        <dbReference type="ARBA" id="ARBA00008779"/>
    </source>
</evidence>
<keyword evidence="3" id="KW-1133">Transmembrane helix</keyword>